<name>A0ABW2NT82_9BACL</name>
<gene>
    <name evidence="1" type="ORF">ACFQPF_12360</name>
</gene>
<organism evidence="1 2">
    <name type="scientific">Fictibacillus iocasae</name>
    <dbReference type="NCBI Taxonomy" id="2715437"/>
    <lineage>
        <taxon>Bacteria</taxon>
        <taxon>Bacillati</taxon>
        <taxon>Bacillota</taxon>
        <taxon>Bacilli</taxon>
        <taxon>Bacillales</taxon>
        <taxon>Fictibacillaceae</taxon>
        <taxon>Fictibacillus</taxon>
    </lineage>
</organism>
<dbReference type="Pfam" id="PF06906">
    <property type="entry name" value="DUF1272"/>
    <property type="match status" value="1"/>
</dbReference>
<dbReference type="Proteomes" id="UP001596549">
    <property type="component" value="Unassembled WGS sequence"/>
</dbReference>
<dbReference type="InterPro" id="IPR010696">
    <property type="entry name" value="DUF1272"/>
</dbReference>
<accession>A0ABW2NT82</accession>
<comment type="caution">
    <text evidence="1">The sequence shown here is derived from an EMBL/GenBank/DDBJ whole genome shotgun (WGS) entry which is preliminary data.</text>
</comment>
<sequence>MRESCEKCAVKLHKTSLSFICVHECTFCEDCTVKSHHICPNCNGELVPRPKPGNVNVSCSIV</sequence>
<dbReference type="RefSeq" id="WP_379750061.1">
    <property type="nucleotide sequence ID" value="NZ_JBHTCP010000041.1"/>
</dbReference>
<protein>
    <submittedName>
        <fullName evidence="1">DUF1272 domain-containing protein</fullName>
    </submittedName>
</protein>
<evidence type="ECO:0000313" key="1">
    <source>
        <dbReference type="EMBL" id="MFC7372463.1"/>
    </source>
</evidence>
<proteinExistence type="predicted"/>
<keyword evidence="2" id="KW-1185">Reference proteome</keyword>
<dbReference type="EMBL" id="JBHTCP010000041">
    <property type="protein sequence ID" value="MFC7372463.1"/>
    <property type="molecule type" value="Genomic_DNA"/>
</dbReference>
<reference evidence="2" key="1">
    <citation type="journal article" date="2019" name="Int. J. Syst. Evol. Microbiol.">
        <title>The Global Catalogue of Microorganisms (GCM) 10K type strain sequencing project: providing services to taxonomists for standard genome sequencing and annotation.</title>
        <authorList>
            <consortium name="The Broad Institute Genomics Platform"/>
            <consortium name="The Broad Institute Genome Sequencing Center for Infectious Disease"/>
            <person name="Wu L."/>
            <person name="Ma J."/>
        </authorList>
    </citation>
    <scope>NUCLEOTIDE SEQUENCE [LARGE SCALE GENOMIC DNA]</scope>
    <source>
        <strain evidence="2">NBRC 106396</strain>
    </source>
</reference>
<evidence type="ECO:0000313" key="2">
    <source>
        <dbReference type="Proteomes" id="UP001596549"/>
    </source>
</evidence>